<dbReference type="InterPro" id="IPR038765">
    <property type="entry name" value="Papain-like_cys_pep_sf"/>
</dbReference>
<comment type="caution">
    <text evidence="1">The sequence shown here is derived from an EMBL/GenBank/DDBJ whole genome shotgun (WGS) entry which is preliminary data.</text>
</comment>
<evidence type="ECO:0000313" key="2">
    <source>
        <dbReference type="Proteomes" id="UP001341840"/>
    </source>
</evidence>
<name>A0ABU6QC78_9FABA</name>
<dbReference type="SUPFAM" id="SSF54001">
    <property type="entry name" value="Cysteine proteinases"/>
    <property type="match status" value="1"/>
</dbReference>
<gene>
    <name evidence="1" type="ORF">PIB30_031307</name>
</gene>
<accession>A0ABU6QC78</accession>
<evidence type="ECO:0000313" key="1">
    <source>
        <dbReference type="EMBL" id="MED6109205.1"/>
    </source>
</evidence>
<dbReference type="EMBL" id="JASCZI010000134">
    <property type="protein sequence ID" value="MED6109205.1"/>
    <property type="molecule type" value="Genomic_DNA"/>
</dbReference>
<reference evidence="1 2" key="1">
    <citation type="journal article" date="2023" name="Plants (Basel)">
        <title>Bridging the Gap: Combining Genomics and Transcriptomics Approaches to Understand Stylosanthes scabra, an Orphan Legume from the Brazilian Caatinga.</title>
        <authorList>
            <person name="Ferreira-Neto J.R.C."/>
            <person name="da Silva M.D."/>
            <person name="Binneck E."/>
            <person name="de Melo N.F."/>
            <person name="da Silva R.H."/>
            <person name="de Melo A.L.T.M."/>
            <person name="Pandolfi V."/>
            <person name="Bustamante F.O."/>
            <person name="Brasileiro-Vidal A.C."/>
            <person name="Benko-Iseppon A.M."/>
        </authorList>
    </citation>
    <scope>NUCLEOTIDE SEQUENCE [LARGE SCALE GENOMIC DNA]</scope>
    <source>
        <tissue evidence="1">Leaves</tissue>
    </source>
</reference>
<organism evidence="1 2">
    <name type="scientific">Stylosanthes scabra</name>
    <dbReference type="NCBI Taxonomy" id="79078"/>
    <lineage>
        <taxon>Eukaryota</taxon>
        <taxon>Viridiplantae</taxon>
        <taxon>Streptophyta</taxon>
        <taxon>Embryophyta</taxon>
        <taxon>Tracheophyta</taxon>
        <taxon>Spermatophyta</taxon>
        <taxon>Magnoliopsida</taxon>
        <taxon>eudicotyledons</taxon>
        <taxon>Gunneridae</taxon>
        <taxon>Pentapetalae</taxon>
        <taxon>rosids</taxon>
        <taxon>fabids</taxon>
        <taxon>Fabales</taxon>
        <taxon>Fabaceae</taxon>
        <taxon>Papilionoideae</taxon>
        <taxon>50 kb inversion clade</taxon>
        <taxon>dalbergioids sensu lato</taxon>
        <taxon>Dalbergieae</taxon>
        <taxon>Pterocarpus clade</taxon>
        <taxon>Stylosanthes</taxon>
    </lineage>
</organism>
<proteinExistence type="predicted"/>
<protein>
    <recommendedName>
        <fullName evidence="3">Ubiquitin-like protease family profile domain-containing protein</fullName>
    </recommendedName>
</protein>
<dbReference type="Gene3D" id="3.40.395.10">
    <property type="entry name" value="Adenoviral Proteinase, Chain A"/>
    <property type="match status" value="1"/>
</dbReference>
<keyword evidence="2" id="KW-1185">Reference proteome</keyword>
<sequence length="170" mass="20050">MVFASYILASCFKPKPTIWNWYIELYKGEFYGFVDLVYGIVSCFDSFKGCILKSDRDLAIERVVKFLLRILSQGFHNPRRRSLEYSEYKFREPDVPQQPPKSNDCGIWVSQWMILSCYVGTNHKWVVNDYTRMKLAVDLVNGEHDPKCDTVKELAVLDWNQKMQHFVMQT</sequence>
<dbReference type="Proteomes" id="UP001341840">
    <property type="component" value="Unassembled WGS sequence"/>
</dbReference>
<evidence type="ECO:0008006" key="3">
    <source>
        <dbReference type="Google" id="ProtNLM"/>
    </source>
</evidence>